<name>A0A7J8AUK9_RHIFE</name>
<dbReference type="Proteomes" id="UP000585614">
    <property type="component" value="Unassembled WGS sequence"/>
</dbReference>
<feature type="region of interest" description="Disordered" evidence="1">
    <location>
        <begin position="1"/>
        <end position="68"/>
    </location>
</feature>
<dbReference type="AlphaFoldDB" id="A0A7J8AUK9"/>
<dbReference type="InterPro" id="IPR011129">
    <property type="entry name" value="CSD"/>
</dbReference>
<feature type="compositionally biased region" description="Polar residues" evidence="1">
    <location>
        <begin position="521"/>
        <end position="533"/>
    </location>
</feature>
<organism evidence="4 5">
    <name type="scientific">Rhinolophus ferrumequinum</name>
    <name type="common">Greater horseshoe bat</name>
    <dbReference type="NCBI Taxonomy" id="59479"/>
    <lineage>
        <taxon>Eukaryota</taxon>
        <taxon>Metazoa</taxon>
        <taxon>Chordata</taxon>
        <taxon>Craniata</taxon>
        <taxon>Vertebrata</taxon>
        <taxon>Euteleostomi</taxon>
        <taxon>Mammalia</taxon>
        <taxon>Eutheria</taxon>
        <taxon>Laurasiatheria</taxon>
        <taxon>Chiroptera</taxon>
        <taxon>Yinpterochiroptera</taxon>
        <taxon>Rhinolophoidea</taxon>
        <taxon>Rhinolophidae</taxon>
        <taxon>Rhinolophinae</taxon>
        <taxon>Rhinolophus</taxon>
    </lineage>
</organism>
<feature type="compositionally biased region" description="Low complexity" evidence="1">
    <location>
        <begin position="377"/>
        <end position="389"/>
    </location>
</feature>
<evidence type="ECO:0000259" key="2">
    <source>
        <dbReference type="PROSITE" id="PS51857"/>
    </source>
</evidence>
<gene>
    <name evidence="3" type="ORF">mRhiFer1_007812</name>
    <name evidence="4" type="ORF">mRhiFer1_007813</name>
</gene>
<dbReference type="InterPro" id="IPR002059">
    <property type="entry name" value="CSP_DNA-bd"/>
</dbReference>
<dbReference type="Pfam" id="PF00313">
    <property type="entry name" value="CSD"/>
    <property type="match status" value="1"/>
</dbReference>
<sequence length="533" mass="58005">MSEREEDAPSEVYDSSSSEDTPTPEEDSLTSGDSPQALVQGEVNREVTRKATGATGTKGKEAKKASATPVPGSVKWFHVTNGYGFIRRQDTQEHVFIHQSAITQNSPYKYQQSAGDGGEMVEFDVVQSLQGTEEANVTGPGGTPVQGSCHATKRHWVRRSFYLCCQVPSPGHWCSPQEEGDRDSTDGRHRQQSGFFMSPGTHSPGPRGVRDLGVDGGPATTADRPSTSRRLSIRRPAPPCGPRSSDDQDGDKDATDHRRGFCFRHLVPFRHPESPQGHEPGRDGALASDRPECGSNTSMRLRAPPAGLRCSKDQKPAKDAAAERPSFHRGSSIRHRMPPHGPKVAQAQKKETHEEQDPGFATAQGPPRRLSDNSKVQQLQRLPPLQRAPAIACRPFSSSGLRAAHLPGCTLTIGPESAPRREPGPCYDLLSRPRRSNTVSSPRCSPSMSEKQRAQDVKGLCDAGNAQNRPLQHYLVTAPKDLHCRPQAPPPKAQVHNPQGREGRNERGTADTHAQPREKPSTSNEDPTTTLAQ</sequence>
<feature type="compositionally biased region" description="Basic and acidic residues" evidence="1">
    <location>
        <begin position="499"/>
        <end position="520"/>
    </location>
</feature>
<feature type="region of interest" description="Disordered" evidence="1">
    <location>
        <begin position="173"/>
        <end position="256"/>
    </location>
</feature>
<dbReference type="SMART" id="SM00357">
    <property type="entry name" value="CSP"/>
    <property type="match status" value="1"/>
</dbReference>
<reference evidence="4 5" key="1">
    <citation type="journal article" date="2020" name="Nature">
        <title>Six reference-quality genomes reveal evolution of bat adaptations.</title>
        <authorList>
            <person name="Jebb D."/>
            <person name="Huang Z."/>
            <person name="Pippel M."/>
            <person name="Hughes G.M."/>
            <person name="Lavrichenko K."/>
            <person name="Devanna P."/>
            <person name="Winkler S."/>
            <person name="Jermiin L.S."/>
            <person name="Skirmuntt E.C."/>
            <person name="Katzourakis A."/>
            <person name="Burkitt-Gray L."/>
            <person name="Ray D.A."/>
            <person name="Sullivan K.A.M."/>
            <person name="Roscito J.G."/>
            <person name="Kirilenko B.M."/>
            <person name="Davalos L.M."/>
            <person name="Corthals A.P."/>
            <person name="Power M.L."/>
            <person name="Jones G."/>
            <person name="Ransome R.D."/>
            <person name="Dechmann D.K.N."/>
            <person name="Locatelli A.G."/>
            <person name="Puechmaille S.J."/>
            <person name="Fedrigo O."/>
            <person name="Jarvis E.D."/>
            <person name="Hiller M."/>
            <person name="Vernes S.C."/>
            <person name="Myers E.W."/>
            <person name="Teeling E.C."/>
        </authorList>
    </citation>
    <scope>NUCLEOTIDE SEQUENCE [LARGE SCALE GENOMIC DNA]</scope>
    <source>
        <strain evidence="4">MRhiFer1</strain>
        <tissue evidence="4">Lung</tissue>
    </source>
</reference>
<feature type="region of interest" description="Disordered" evidence="1">
    <location>
        <begin position="268"/>
        <end position="389"/>
    </location>
</feature>
<feature type="domain" description="CSD" evidence="2">
    <location>
        <begin position="69"/>
        <end position="139"/>
    </location>
</feature>
<evidence type="ECO:0000313" key="3">
    <source>
        <dbReference type="EMBL" id="KAF6390232.1"/>
    </source>
</evidence>
<dbReference type="PROSITE" id="PS51857">
    <property type="entry name" value="CSD_2"/>
    <property type="match status" value="1"/>
</dbReference>
<protein>
    <recommendedName>
        <fullName evidence="2">CSD domain-containing protein</fullName>
    </recommendedName>
</protein>
<evidence type="ECO:0000313" key="5">
    <source>
        <dbReference type="Proteomes" id="UP000585614"/>
    </source>
</evidence>
<dbReference type="PANTHER" id="PTHR11544">
    <property type="entry name" value="COLD SHOCK DOMAIN CONTAINING PROTEINS"/>
    <property type="match status" value="1"/>
</dbReference>
<proteinExistence type="predicted"/>
<dbReference type="EMBL" id="JACAGC010000001">
    <property type="protein sequence ID" value="KAF6390233.1"/>
    <property type="molecule type" value="Genomic_DNA"/>
</dbReference>
<comment type="caution">
    <text evidence="4">The sequence shown here is derived from an EMBL/GenBank/DDBJ whole genome shotgun (WGS) entry which is preliminary data.</text>
</comment>
<evidence type="ECO:0000313" key="4">
    <source>
        <dbReference type="EMBL" id="KAF6390233.1"/>
    </source>
</evidence>
<dbReference type="SUPFAM" id="SSF50249">
    <property type="entry name" value="Nucleic acid-binding proteins"/>
    <property type="match status" value="1"/>
</dbReference>
<evidence type="ECO:0000256" key="1">
    <source>
        <dbReference type="SAM" id="MobiDB-lite"/>
    </source>
</evidence>
<accession>A0A7J8AUK9</accession>
<dbReference type="InterPro" id="IPR012340">
    <property type="entry name" value="NA-bd_OB-fold"/>
</dbReference>
<dbReference type="CDD" id="cd04458">
    <property type="entry name" value="CSP_CDS"/>
    <property type="match status" value="1"/>
</dbReference>
<dbReference type="EMBL" id="JACAGC010000001">
    <property type="protein sequence ID" value="KAF6390232.1"/>
    <property type="molecule type" value="Genomic_DNA"/>
</dbReference>
<feature type="region of interest" description="Disordered" evidence="1">
    <location>
        <begin position="411"/>
        <end position="533"/>
    </location>
</feature>
<dbReference type="PRINTS" id="PR00050">
    <property type="entry name" value="COLDSHOCK"/>
</dbReference>
<dbReference type="InterPro" id="IPR050181">
    <property type="entry name" value="Cold_shock_domain"/>
</dbReference>
<feature type="compositionally biased region" description="Polar residues" evidence="1">
    <location>
        <begin position="436"/>
        <end position="449"/>
    </location>
</feature>
<feature type="compositionally biased region" description="Basic and acidic residues" evidence="1">
    <location>
        <begin position="310"/>
        <end position="326"/>
    </location>
</feature>
<dbReference type="Gene3D" id="2.40.50.140">
    <property type="entry name" value="Nucleic acid-binding proteins"/>
    <property type="match status" value="1"/>
</dbReference>
<dbReference type="GO" id="GO:0003676">
    <property type="term" value="F:nucleic acid binding"/>
    <property type="evidence" value="ECO:0007669"/>
    <property type="project" value="InterPro"/>
</dbReference>